<dbReference type="InterPro" id="IPR036529">
    <property type="entry name" value="KIX_dom_sf"/>
</dbReference>
<dbReference type="EMBL" id="VEPZ02001202">
    <property type="protein sequence ID" value="KAE8687671.1"/>
    <property type="molecule type" value="Genomic_DNA"/>
</dbReference>
<protein>
    <recommendedName>
        <fullName evidence="4">Histone acetyltransferase</fullName>
    </recommendedName>
</protein>
<evidence type="ECO:0000313" key="3">
    <source>
        <dbReference type="Proteomes" id="UP000436088"/>
    </source>
</evidence>
<dbReference type="PANTHER" id="PTHR35300:SF5">
    <property type="entry name" value="HISTONE ACETYLTRANSFERASE"/>
    <property type="match status" value="1"/>
</dbReference>
<dbReference type="AlphaFoldDB" id="A0A6A2Z6Q8"/>
<dbReference type="OrthoDB" id="1937968at2759"/>
<organism evidence="2 3">
    <name type="scientific">Hibiscus syriacus</name>
    <name type="common">Rose of Sharon</name>
    <dbReference type="NCBI Taxonomy" id="106335"/>
    <lineage>
        <taxon>Eukaryota</taxon>
        <taxon>Viridiplantae</taxon>
        <taxon>Streptophyta</taxon>
        <taxon>Embryophyta</taxon>
        <taxon>Tracheophyta</taxon>
        <taxon>Spermatophyta</taxon>
        <taxon>Magnoliopsida</taxon>
        <taxon>eudicotyledons</taxon>
        <taxon>Gunneridae</taxon>
        <taxon>Pentapetalae</taxon>
        <taxon>rosids</taxon>
        <taxon>malvids</taxon>
        <taxon>Malvales</taxon>
        <taxon>Malvaceae</taxon>
        <taxon>Malvoideae</taxon>
        <taxon>Hibiscus</taxon>
    </lineage>
</organism>
<accession>A0A6A2Z6Q8</accession>
<evidence type="ECO:0000256" key="1">
    <source>
        <dbReference type="ARBA" id="ARBA00023242"/>
    </source>
</evidence>
<dbReference type="GO" id="GO:0003712">
    <property type="term" value="F:transcription coregulator activity"/>
    <property type="evidence" value="ECO:0007669"/>
    <property type="project" value="InterPro"/>
</dbReference>
<evidence type="ECO:0000313" key="2">
    <source>
        <dbReference type="EMBL" id="KAE8687671.1"/>
    </source>
</evidence>
<sequence length="345" mass="39163">MSRLGPRPYAFERKAWHTDTHQRMRGSLVQEIFRVVNEIHNSSTKKNKEWQEKLPVVVLKAEEIMYSKANSEGEYMDLKTLWDRTNDAVNTIIRRDESVETGKLLQPCIEAALNLGCTPRRTKRSQRNCSPRCYLNSATQGNLMADSHCLARFTKPATANVIRSSFESPKYTDRDGYYTGFASEDGSLPSNNQCLPLEKYSVYPLYYGDDLKSEELRHGFGIFHKSISNTVEPAKMSVSHKLLSLDVDFSNKMNQIGVRKSYNKPYPGISCDLSLQLGSLSTPCLGRDQTQETDSIIAEWNRSPAIGKRLSSSHKSNRYDPLNSSLELNELMNVDAATRKRKMLS</sequence>
<reference evidence="2" key="1">
    <citation type="submission" date="2019-09" db="EMBL/GenBank/DDBJ databases">
        <title>Draft genome information of white flower Hibiscus syriacus.</title>
        <authorList>
            <person name="Kim Y.-M."/>
        </authorList>
    </citation>
    <scope>NUCLEOTIDE SEQUENCE [LARGE SCALE GENOMIC DNA]</scope>
    <source>
        <strain evidence="2">YM2019G1</strain>
    </source>
</reference>
<dbReference type="GO" id="GO:0006355">
    <property type="term" value="P:regulation of DNA-templated transcription"/>
    <property type="evidence" value="ECO:0007669"/>
    <property type="project" value="InterPro"/>
</dbReference>
<dbReference type="Gene3D" id="1.10.246.20">
    <property type="entry name" value="Coactivator CBP, KIX domain"/>
    <property type="match status" value="1"/>
</dbReference>
<proteinExistence type="predicted"/>
<name>A0A6A2Z6Q8_HIBSY</name>
<keyword evidence="3" id="KW-1185">Reference proteome</keyword>
<comment type="caution">
    <text evidence="2">The sequence shown here is derived from an EMBL/GenBank/DDBJ whole genome shotgun (WGS) entry which is preliminary data.</text>
</comment>
<evidence type="ECO:0008006" key="4">
    <source>
        <dbReference type="Google" id="ProtNLM"/>
    </source>
</evidence>
<dbReference type="PANTHER" id="PTHR35300">
    <property type="entry name" value="COACTIVATOR CBP, KIX DOMAIN-CONTAINING PROTEIN-RELATED"/>
    <property type="match status" value="1"/>
</dbReference>
<gene>
    <name evidence="2" type="ORF">F3Y22_tig00111013pilonHSYRG00350</name>
</gene>
<keyword evidence="1" id="KW-0539">Nucleus</keyword>
<dbReference type="Proteomes" id="UP000436088">
    <property type="component" value="Unassembled WGS sequence"/>
</dbReference>